<keyword evidence="2 6" id="KW-0812">Transmembrane</keyword>
<accession>A0ABR7C1T7</accession>
<feature type="transmembrane region" description="Helical" evidence="6">
    <location>
        <begin position="160"/>
        <end position="179"/>
    </location>
</feature>
<dbReference type="SUPFAM" id="SSF48452">
    <property type="entry name" value="TPR-like"/>
    <property type="match status" value="1"/>
</dbReference>
<comment type="caution">
    <text evidence="8">The sequence shown here is derived from an EMBL/GenBank/DDBJ whole genome shotgun (WGS) entry which is preliminary data.</text>
</comment>
<evidence type="ECO:0000256" key="1">
    <source>
        <dbReference type="ARBA" id="ARBA00004141"/>
    </source>
</evidence>
<keyword evidence="8" id="KW-0436">Ligase</keyword>
<feature type="repeat" description="TPR" evidence="5">
    <location>
        <begin position="450"/>
        <end position="483"/>
    </location>
</feature>
<protein>
    <submittedName>
        <fullName evidence="8">O-antigen ligase family protein</fullName>
    </submittedName>
</protein>
<feature type="transmembrane region" description="Helical" evidence="6">
    <location>
        <begin position="233"/>
        <end position="253"/>
    </location>
</feature>
<dbReference type="Pfam" id="PF04932">
    <property type="entry name" value="Wzy_C"/>
    <property type="match status" value="1"/>
</dbReference>
<proteinExistence type="predicted"/>
<keyword evidence="3 6" id="KW-1133">Transmembrane helix</keyword>
<feature type="transmembrane region" description="Helical" evidence="6">
    <location>
        <begin position="67"/>
        <end position="85"/>
    </location>
</feature>
<evidence type="ECO:0000313" key="8">
    <source>
        <dbReference type="EMBL" id="MBC5591498.1"/>
    </source>
</evidence>
<feature type="transmembrane region" description="Helical" evidence="6">
    <location>
        <begin position="209"/>
        <end position="226"/>
    </location>
</feature>
<feature type="transmembrane region" description="Helical" evidence="6">
    <location>
        <begin position="319"/>
        <end position="340"/>
    </location>
</feature>
<evidence type="ECO:0000256" key="3">
    <source>
        <dbReference type="ARBA" id="ARBA00022989"/>
    </source>
</evidence>
<feature type="transmembrane region" description="Helical" evidence="6">
    <location>
        <begin position="12"/>
        <end position="30"/>
    </location>
</feature>
<comment type="subcellular location">
    <subcellularLocation>
        <location evidence="1">Membrane</location>
        <topology evidence="1">Multi-pass membrane protein</topology>
    </subcellularLocation>
</comment>
<sequence>MKKLYLSKELLLGGAIIAAPLCSLVMTGVFQNDMPLFPLLIICLLTLFFRLLLFLKTGRKIKEVRLTACDIAVALFISYIFLRWLLQREDVAELSIFRWFLFAVVYILARTVNHKETLFSALILSASLQAVVALLQKVGCLSSLHPLFDVTGTFNNPGPLGGYLAVGLVVAVLLYASSFRHWSTRTVLKVASIGVMGTAFYWADSRAGLLAVAAGLLMAYGGKMKFFGWRGRAWCVCLSVAAVAFVCILLFAYRPLSANARLLIWRVSSDMVMDKPLLGHGVGAFEKKYMFYQADYFRNHPQSDFLNVADNVTYPYNELLHIAVETGICGLVLFLLVAASPFVFSDERTLKAVLAAWLIFAMFSYPVNVVPLMMNFALFTGLCRGKTVSVLGINRIFCGIAVVPLMGLLAVCGHVMLFFCESSTLLIDVLGRKVRNVEQVDLLQELPPSCETYCMRGDIYLERKSYGQAEESYKVAAEMIPTRIRPNYKLWNLYLLQQDTVNARKMALHILAQRVKVENTFSIKVRGRMKQFLDEID</sequence>
<feature type="transmembrane region" description="Helical" evidence="6">
    <location>
        <begin position="91"/>
        <end position="109"/>
    </location>
</feature>
<dbReference type="PANTHER" id="PTHR37422">
    <property type="entry name" value="TEICHURONIC ACID BIOSYNTHESIS PROTEIN TUAE"/>
    <property type="match status" value="1"/>
</dbReference>
<dbReference type="Proteomes" id="UP000600230">
    <property type="component" value="Unassembled WGS sequence"/>
</dbReference>
<name>A0ABR7C1T7_9BACE</name>
<keyword evidence="5" id="KW-0802">TPR repeat</keyword>
<dbReference type="InterPro" id="IPR019734">
    <property type="entry name" value="TPR_rpt"/>
</dbReference>
<evidence type="ECO:0000313" key="9">
    <source>
        <dbReference type="Proteomes" id="UP000600230"/>
    </source>
</evidence>
<evidence type="ECO:0000256" key="2">
    <source>
        <dbReference type="ARBA" id="ARBA00022692"/>
    </source>
</evidence>
<evidence type="ECO:0000256" key="6">
    <source>
        <dbReference type="SAM" id="Phobius"/>
    </source>
</evidence>
<dbReference type="InterPro" id="IPR007016">
    <property type="entry name" value="O-antigen_ligase-rel_domated"/>
</dbReference>
<feature type="transmembrane region" description="Helical" evidence="6">
    <location>
        <begin position="393"/>
        <end position="419"/>
    </location>
</feature>
<dbReference type="InterPro" id="IPR051533">
    <property type="entry name" value="WaaL-like"/>
</dbReference>
<organism evidence="8 9">
    <name type="scientific">Bacteroides parvus</name>
    <dbReference type="NCBI Taxonomy" id="2763025"/>
    <lineage>
        <taxon>Bacteria</taxon>
        <taxon>Pseudomonadati</taxon>
        <taxon>Bacteroidota</taxon>
        <taxon>Bacteroidia</taxon>
        <taxon>Bacteroidales</taxon>
        <taxon>Bacteroidaceae</taxon>
        <taxon>Bacteroides</taxon>
    </lineage>
</organism>
<dbReference type="InterPro" id="IPR011990">
    <property type="entry name" value="TPR-like_helical_dom_sf"/>
</dbReference>
<feature type="transmembrane region" description="Helical" evidence="6">
    <location>
        <begin position="36"/>
        <end position="55"/>
    </location>
</feature>
<evidence type="ECO:0000259" key="7">
    <source>
        <dbReference type="Pfam" id="PF04932"/>
    </source>
</evidence>
<dbReference type="PROSITE" id="PS50005">
    <property type="entry name" value="TPR"/>
    <property type="match status" value="1"/>
</dbReference>
<evidence type="ECO:0000256" key="4">
    <source>
        <dbReference type="ARBA" id="ARBA00023136"/>
    </source>
</evidence>
<gene>
    <name evidence="8" type="ORF">H8S53_09640</name>
</gene>
<keyword evidence="9" id="KW-1185">Reference proteome</keyword>
<dbReference type="PANTHER" id="PTHR37422:SF13">
    <property type="entry name" value="LIPOPOLYSACCHARIDE BIOSYNTHESIS PROTEIN PA4999-RELATED"/>
    <property type="match status" value="1"/>
</dbReference>
<evidence type="ECO:0000256" key="5">
    <source>
        <dbReference type="PROSITE-ProRule" id="PRU00339"/>
    </source>
</evidence>
<dbReference type="EMBL" id="JACOOG010000001">
    <property type="protein sequence ID" value="MBC5591498.1"/>
    <property type="molecule type" value="Genomic_DNA"/>
</dbReference>
<feature type="transmembrane region" description="Helical" evidence="6">
    <location>
        <begin position="352"/>
        <end position="373"/>
    </location>
</feature>
<dbReference type="GO" id="GO:0016874">
    <property type="term" value="F:ligase activity"/>
    <property type="evidence" value="ECO:0007669"/>
    <property type="project" value="UniProtKB-KW"/>
</dbReference>
<feature type="transmembrane region" description="Helical" evidence="6">
    <location>
        <begin position="121"/>
        <end position="148"/>
    </location>
</feature>
<feature type="domain" description="O-antigen ligase-related" evidence="7">
    <location>
        <begin position="194"/>
        <end position="335"/>
    </location>
</feature>
<dbReference type="RefSeq" id="WP_186905724.1">
    <property type="nucleotide sequence ID" value="NZ_JACOOG010000001.1"/>
</dbReference>
<keyword evidence="4 6" id="KW-0472">Membrane</keyword>
<reference evidence="8 9" key="1">
    <citation type="submission" date="2020-08" db="EMBL/GenBank/DDBJ databases">
        <title>Genome public.</title>
        <authorList>
            <person name="Liu C."/>
            <person name="Sun Q."/>
        </authorList>
    </citation>
    <scope>NUCLEOTIDE SEQUENCE [LARGE SCALE GENOMIC DNA]</scope>
    <source>
        <strain evidence="8 9">NSJ-21</strain>
    </source>
</reference>
<dbReference type="Gene3D" id="1.25.40.10">
    <property type="entry name" value="Tetratricopeptide repeat domain"/>
    <property type="match status" value="1"/>
</dbReference>